<sequence length="132" mass="13655">MADGALPLRRAARFGSLALAAVAVVSLVAWTIAAGSAGFYGALIGSVVGGIFLLTTVFTALATARTAPTTTLAVVLGSWLVKAVVLLIVLLVLKRMTFYSHPALGVTIIVALVVVLATETWAILRTKTLYVS</sequence>
<reference evidence="2 3" key="1">
    <citation type="journal article" date="2018" name="Syst. Appl. Microbiol.">
        <title>Corynebacterium heidelbergense sp. nov., isolated from the preen glands of Egyptian geese (Alopochen aegyptiacus).</title>
        <authorList>
            <person name="Braun M.S."/>
            <person name="Wang E."/>
            <person name="Zimmermann S."/>
            <person name="Wink M."/>
        </authorList>
    </citation>
    <scope>NUCLEOTIDE SEQUENCE [LARGE SCALE GENOMIC DNA]</scope>
    <source>
        <strain evidence="2 3">647</strain>
    </source>
</reference>
<keyword evidence="1" id="KW-0812">Transmembrane</keyword>
<feature type="transmembrane region" description="Helical" evidence="1">
    <location>
        <begin position="39"/>
        <end position="61"/>
    </location>
</feature>
<comment type="caution">
    <text evidence="2">The sequence shown here is derived from an EMBL/GenBank/DDBJ whole genome shotgun (WGS) entry which is preliminary data.</text>
</comment>
<feature type="transmembrane region" description="Helical" evidence="1">
    <location>
        <begin position="73"/>
        <end position="93"/>
    </location>
</feature>
<dbReference type="AlphaFoldDB" id="A0A364V7E5"/>
<accession>A0A364V7E5</accession>
<evidence type="ECO:0008006" key="4">
    <source>
        <dbReference type="Google" id="ProtNLM"/>
    </source>
</evidence>
<dbReference type="EMBL" id="QHCV01000018">
    <property type="protein sequence ID" value="RAV32557.1"/>
    <property type="molecule type" value="Genomic_DNA"/>
</dbReference>
<keyword evidence="1" id="KW-1133">Transmembrane helix</keyword>
<proteinExistence type="predicted"/>
<protein>
    <recommendedName>
        <fullName evidence="4">ATP synthase protein I</fullName>
    </recommendedName>
</protein>
<organism evidence="2 3">
    <name type="scientific">Corynebacterium heidelbergense</name>
    <dbReference type="NCBI Taxonomy" id="2055947"/>
    <lineage>
        <taxon>Bacteria</taxon>
        <taxon>Bacillati</taxon>
        <taxon>Actinomycetota</taxon>
        <taxon>Actinomycetes</taxon>
        <taxon>Mycobacteriales</taxon>
        <taxon>Corynebacteriaceae</taxon>
        <taxon>Corynebacterium</taxon>
    </lineage>
</organism>
<feature type="transmembrane region" description="Helical" evidence="1">
    <location>
        <begin position="12"/>
        <end position="33"/>
    </location>
</feature>
<keyword evidence="1" id="KW-0472">Membrane</keyword>
<evidence type="ECO:0000313" key="3">
    <source>
        <dbReference type="Proteomes" id="UP000251577"/>
    </source>
</evidence>
<keyword evidence="3" id="KW-1185">Reference proteome</keyword>
<gene>
    <name evidence="2" type="ORF">DLJ54_02800</name>
</gene>
<feature type="transmembrane region" description="Helical" evidence="1">
    <location>
        <begin position="99"/>
        <end position="124"/>
    </location>
</feature>
<name>A0A364V7E5_9CORY</name>
<evidence type="ECO:0000256" key="1">
    <source>
        <dbReference type="SAM" id="Phobius"/>
    </source>
</evidence>
<dbReference type="Proteomes" id="UP000251577">
    <property type="component" value="Unassembled WGS sequence"/>
</dbReference>
<evidence type="ECO:0000313" key="2">
    <source>
        <dbReference type="EMBL" id="RAV32557.1"/>
    </source>
</evidence>